<dbReference type="CDD" id="cd02516">
    <property type="entry name" value="CDP-ME_synthetase"/>
    <property type="match status" value="1"/>
</dbReference>
<evidence type="ECO:0000256" key="1">
    <source>
        <dbReference type="ARBA" id="ARBA00022679"/>
    </source>
</evidence>
<dbReference type="Proteomes" id="UP000824111">
    <property type="component" value="Unassembled WGS sequence"/>
</dbReference>
<comment type="catalytic activity">
    <reaction evidence="4">
        <text>2-C-methyl-D-erythritol 4-phosphate + CTP + H(+) = 4-CDP-2-C-methyl-D-erythritol + diphosphate</text>
        <dbReference type="Rhea" id="RHEA:13429"/>
        <dbReference type="ChEBI" id="CHEBI:15378"/>
        <dbReference type="ChEBI" id="CHEBI:33019"/>
        <dbReference type="ChEBI" id="CHEBI:37563"/>
        <dbReference type="ChEBI" id="CHEBI:57823"/>
        <dbReference type="ChEBI" id="CHEBI:58262"/>
        <dbReference type="EC" id="2.7.7.60"/>
    </reaction>
</comment>
<evidence type="ECO:0000256" key="2">
    <source>
        <dbReference type="ARBA" id="ARBA00022695"/>
    </source>
</evidence>
<evidence type="ECO:0000313" key="6">
    <source>
        <dbReference type="Proteomes" id="UP000824111"/>
    </source>
</evidence>
<dbReference type="Gene3D" id="3.90.550.10">
    <property type="entry name" value="Spore Coat Polysaccharide Biosynthesis Protein SpsA, Chain A"/>
    <property type="match status" value="1"/>
</dbReference>
<evidence type="ECO:0000256" key="4">
    <source>
        <dbReference type="HAMAP-Rule" id="MF_00108"/>
    </source>
</evidence>
<keyword evidence="1 4" id="KW-0808">Transferase</keyword>
<sequence length="231" mass="25247">MVSGIIVAAGRGSRMKAEQNKVYLPLCGKPVLQHTVQAFLDCSCIGELVIVTRACDVEQCRALFQEQGVKIVEGGATRQESVYRGLRQITGDIAVIHDGARALVTPALIGQTVLACREHGAAAAGVQCKDTLKTVDANGFIVGTPDRNVTYQIQTPQVFESEKIRVAHERALREHVEATDDCGLYERYFGRIKMVPGSYENIKLTTPEDLLLAERILEGRKGGFYADRTGI</sequence>
<dbReference type="InterPro" id="IPR034683">
    <property type="entry name" value="IspD/TarI"/>
</dbReference>
<comment type="pathway">
    <text evidence="4">Isoprenoid biosynthesis; isopentenyl diphosphate biosynthesis via DXP pathway; isopentenyl diphosphate from 1-deoxy-D-xylulose 5-phosphate: step 2/6.</text>
</comment>
<evidence type="ECO:0000256" key="3">
    <source>
        <dbReference type="ARBA" id="ARBA00023229"/>
    </source>
</evidence>
<dbReference type="InterPro" id="IPR001228">
    <property type="entry name" value="IspD"/>
</dbReference>
<dbReference type="EC" id="2.7.7.60" evidence="4"/>
<dbReference type="PANTHER" id="PTHR32125:SF4">
    <property type="entry name" value="2-C-METHYL-D-ERYTHRITOL 4-PHOSPHATE CYTIDYLYLTRANSFERASE, CHLOROPLASTIC"/>
    <property type="match status" value="1"/>
</dbReference>
<dbReference type="GO" id="GO:0019288">
    <property type="term" value="P:isopentenyl diphosphate biosynthetic process, methylerythritol 4-phosphate pathway"/>
    <property type="evidence" value="ECO:0007669"/>
    <property type="project" value="UniProtKB-UniRule"/>
</dbReference>
<proteinExistence type="inferred from homology"/>
<dbReference type="Pfam" id="PF01128">
    <property type="entry name" value="IspD"/>
    <property type="match status" value="1"/>
</dbReference>
<comment type="function">
    <text evidence="4">Catalyzes the formation of 4-diphosphocytidyl-2-C-methyl-D-erythritol from CTP and 2-C-methyl-D-erythritol 4-phosphate (MEP).</text>
</comment>
<dbReference type="InterPro" id="IPR029044">
    <property type="entry name" value="Nucleotide-diphossugar_trans"/>
</dbReference>
<dbReference type="EMBL" id="DVND01000022">
    <property type="protein sequence ID" value="HIU47940.1"/>
    <property type="molecule type" value="Genomic_DNA"/>
</dbReference>
<dbReference type="SUPFAM" id="SSF53448">
    <property type="entry name" value="Nucleotide-diphospho-sugar transferases"/>
    <property type="match status" value="1"/>
</dbReference>
<organism evidence="5 6">
    <name type="scientific">Candidatus Avimonoglobus intestinipullorum</name>
    <dbReference type="NCBI Taxonomy" id="2840699"/>
    <lineage>
        <taxon>Bacteria</taxon>
        <taxon>Bacillati</taxon>
        <taxon>Bacillota</taxon>
        <taxon>Clostridia</taxon>
        <taxon>Eubacteriales</taxon>
        <taxon>Candidatus Avimonoglobus</taxon>
    </lineage>
</organism>
<reference evidence="5" key="2">
    <citation type="journal article" date="2021" name="PeerJ">
        <title>Extensive microbial diversity within the chicken gut microbiome revealed by metagenomics and culture.</title>
        <authorList>
            <person name="Gilroy R."/>
            <person name="Ravi A."/>
            <person name="Getino M."/>
            <person name="Pursley I."/>
            <person name="Horton D.L."/>
            <person name="Alikhan N.F."/>
            <person name="Baker D."/>
            <person name="Gharbi K."/>
            <person name="Hall N."/>
            <person name="Watson M."/>
            <person name="Adriaenssens E.M."/>
            <person name="Foster-Nyarko E."/>
            <person name="Jarju S."/>
            <person name="Secka A."/>
            <person name="Antonio M."/>
            <person name="Oren A."/>
            <person name="Chaudhuri R.R."/>
            <person name="La Ragione R."/>
            <person name="Hildebrand F."/>
            <person name="Pallen M.J."/>
        </authorList>
    </citation>
    <scope>NUCLEOTIDE SEQUENCE</scope>
    <source>
        <strain evidence="5">ChiSjej4B22-9803</strain>
    </source>
</reference>
<dbReference type="FunFam" id="3.90.550.10:FF:000003">
    <property type="entry name" value="2-C-methyl-D-erythritol 4-phosphate cytidylyltransferase"/>
    <property type="match status" value="1"/>
</dbReference>
<feature type="site" description="Transition state stabilizer" evidence="4">
    <location>
        <position position="14"/>
    </location>
</feature>
<name>A0A9D1LU18_9FIRM</name>
<comment type="caution">
    <text evidence="5">The sequence shown here is derived from an EMBL/GenBank/DDBJ whole genome shotgun (WGS) entry which is preliminary data.</text>
</comment>
<gene>
    <name evidence="4 5" type="primary">ispD</name>
    <name evidence="5" type="ORF">IAB04_01100</name>
</gene>
<evidence type="ECO:0000313" key="5">
    <source>
        <dbReference type="EMBL" id="HIU47940.1"/>
    </source>
</evidence>
<dbReference type="GO" id="GO:0050518">
    <property type="term" value="F:2-C-methyl-D-erythritol 4-phosphate cytidylyltransferase activity"/>
    <property type="evidence" value="ECO:0007669"/>
    <property type="project" value="UniProtKB-UniRule"/>
</dbReference>
<dbReference type="HAMAP" id="MF_00108">
    <property type="entry name" value="IspD"/>
    <property type="match status" value="1"/>
</dbReference>
<protein>
    <recommendedName>
        <fullName evidence="4">2-C-methyl-D-erythritol 4-phosphate cytidylyltransferase</fullName>
        <ecNumber evidence="4">2.7.7.60</ecNumber>
    </recommendedName>
    <alternativeName>
        <fullName evidence="4">4-diphosphocytidyl-2C-methyl-D-erythritol synthase</fullName>
    </alternativeName>
    <alternativeName>
        <fullName evidence="4">MEP cytidylyltransferase</fullName>
        <shortName evidence="4">MCT</shortName>
    </alternativeName>
</protein>
<dbReference type="InterPro" id="IPR050088">
    <property type="entry name" value="IspD/TarI_cytidylyltransf_bact"/>
</dbReference>
<comment type="similarity">
    <text evidence="4">Belongs to the IspD/TarI cytidylyltransferase family. IspD subfamily.</text>
</comment>
<dbReference type="AlphaFoldDB" id="A0A9D1LU18"/>
<dbReference type="NCBIfam" id="TIGR00453">
    <property type="entry name" value="ispD"/>
    <property type="match status" value="1"/>
</dbReference>
<feature type="site" description="Positions MEP for the nucleophilic attack" evidence="4">
    <location>
        <position position="203"/>
    </location>
</feature>
<feature type="site" description="Transition state stabilizer" evidence="4">
    <location>
        <position position="21"/>
    </location>
</feature>
<feature type="site" description="Positions MEP for the nucleophilic attack" evidence="4">
    <location>
        <position position="147"/>
    </location>
</feature>
<reference evidence="5" key="1">
    <citation type="submission" date="2020-10" db="EMBL/GenBank/DDBJ databases">
        <authorList>
            <person name="Gilroy R."/>
        </authorList>
    </citation>
    <scope>NUCLEOTIDE SEQUENCE</scope>
    <source>
        <strain evidence="5">ChiSjej4B22-9803</strain>
    </source>
</reference>
<keyword evidence="3 4" id="KW-0414">Isoprene biosynthesis</keyword>
<dbReference type="PANTHER" id="PTHR32125">
    <property type="entry name" value="2-C-METHYL-D-ERYTHRITOL 4-PHOSPHATE CYTIDYLYLTRANSFERASE, CHLOROPLASTIC"/>
    <property type="match status" value="1"/>
</dbReference>
<accession>A0A9D1LU18</accession>
<keyword evidence="2 4" id="KW-0548">Nucleotidyltransferase</keyword>